<dbReference type="AlphaFoldDB" id="A5W4H7"/>
<dbReference type="EMBL" id="CP000712">
    <property type="protein sequence ID" value="ABQ79037.1"/>
    <property type="molecule type" value="Genomic_DNA"/>
</dbReference>
<reference evidence="1" key="1">
    <citation type="submission" date="2007-05" db="EMBL/GenBank/DDBJ databases">
        <title>Complete sequence of Pseudomonas putida F1.</title>
        <authorList>
            <consortium name="US DOE Joint Genome Institute"/>
            <person name="Copeland A."/>
            <person name="Lucas S."/>
            <person name="Lapidus A."/>
            <person name="Barry K."/>
            <person name="Detter J.C."/>
            <person name="Glavina del Rio T."/>
            <person name="Hammon N."/>
            <person name="Israni S."/>
            <person name="Dalin E."/>
            <person name="Tice H."/>
            <person name="Pitluck S."/>
            <person name="Chain P."/>
            <person name="Malfatti S."/>
            <person name="Shin M."/>
            <person name="Vergez L."/>
            <person name="Schmutz J."/>
            <person name="Larimer F."/>
            <person name="Land M."/>
            <person name="Hauser L."/>
            <person name="Kyrpides N."/>
            <person name="Lykidis A."/>
            <person name="Parales R."/>
            <person name="Richardson P."/>
        </authorList>
    </citation>
    <scope>NUCLEOTIDE SEQUENCE [LARGE SCALE GENOMIC DNA]</scope>
    <source>
        <strain evidence="1">F1</strain>
    </source>
</reference>
<protein>
    <recommendedName>
        <fullName evidence="2">Transposase TnpC homeodomain domain-containing protein</fullName>
    </recommendedName>
</protein>
<evidence type="ECO:0008006" key="2">
    <source>
        <dbReference type="Google" id="ProtNLM"/>
    </source>
</evidence>
<dbReference type="HOGENOM" id="CLU_2495492_0_0_6"/>
<organism evidence="1">
    <name type="scientific">Pseudomonas putida (strain ATCC 700007 / DSM 6899 / JCM 31910 / BCRC 17059 / LMG 24140 / F1)</name>
    <dbReference type="NCBI Taxonomy" id="351746"/>
    <lineage>
        <taxon>Bacteria</taxon>
        <taxon>Pseudomonadati</taxon>
        <taxon>Pseudomonadota</taxon>
        <taxon>Gammaproteobacteria</taxon>
        <taxon>Pseudomonadales</taxon>
        <taxon>Pseudomonadaceae</taxon>
        <taxon>Pseudomonas</taxon>
    </lineage>
</organism>
<gene>
    <name evidence="1" type="ordered locus">Pput_2907</name>
</gene>
<proteinExistence type="predicted"/>
<sequence length="86" mass="9552">MGKKIQRIEAVNEQLPHEIALLKRHKFAKRSKQLSLALGRLLKDLIDTNIAAIEAELRAFNPPTAPAELSGEEISWAPLRNAPCSL</sequence>
<evidence type="ECO:0000313" key="1">
    <source>
        <dbReference type="EMBL" id="ABQ79037.1"/>
    </source>
</evidence>
<name>A5W4H7_PSEP1</name>
<accession>A5W4H7</accession>
<dbReference type="KEGG" id="ppf:Pput_2907"/>